<reference evidence="1 2" key="1">
    <citation type="submission" date="2024-03" db="EMBL/GenBank/DDBJ databases">
        <title>Bacilli Hybrid Assemblies.</title>
        <authorList>
            <person name="Kovac J."/>
        </authorList>
    </citation>
    <scope>NUCLEOTIDE SEQUENCE [LARGE SCALE GENOMIC DNA]</scope>
    <source>
        <strain evidence="1 2">FSL R7-0666</strain>
    </source>
</reference>
<gene>
    <name evidence="1" type="ORF">MKY91_12730</name>
</gene>
<evidence type="ECO:0000313" key="2">
    <source>
        <dbReference type="Proteomes" id="UP001418796"/>
    </source>
</evidence>
<dbReference type="SUPFAM" id="SSF81631">
    <property type="entry name" value="PAP/OAS1 substrate-binding domain"/>
    <property type="match status" value="1"/>
</dbReference>
<dbReference type="Gene3D" id="1.20.120.330">
    <property type="entry name" value="Nucleotidyltransferases domain 2"/>
    <property type="match status" value="1"/>
</dbReference>
<dbReference type="RefSeq" id="WP_343130798.1">
    <property type="nucleotide sequence ID" value="NZ_JBCITK010000001.1"/>
</dbReference>
<dbReference type="Proteomes" id="UP001418796">
    <property type="component" value="Unassembled WGS sequence"/>
</dbReference>
<dbReference type="PIRSF" id="PIRSF000812">
    <property type="entry name" value="AAD"/>
    <property type="match status" value="1"/>
</dbReference>
<dbReference type="SUPFAM" id="SSF81301">
    <property type="entry name" value="Nucleotidyltransferase"/>
    <property type="match status" value="1"/>
</dbReference>
<accession>A0ABU9VJD5</accession>
<comment type="caution">
    <text evidence="1">The sequence shown here is derived from an EMBL/GenBank/DDBJ whole genome shotgun (WGS) entry which is preliminary data.</text>
</comment>
<dbReference type="Gene3D" id="3.30.460.10">
    <property type="entry name" value="Beta Polymerase, domain 2"/>
    <property type="match status" value="1"/>
</dbReference>
<evidence type="ECO:0000313" key="1">
    <source>
        <dbReference type="EMBL" id="MEN0644020.1"/>
    </source>
</evidence>
<organism evidence="1 2">
    <name type="scientific">Alkalicoccobacillus gibsonii</name>
    <dbReference type="NCBI Taxonomy" id="79881"/>
    <lineage>
        <taxon>Bacteria</taxon>
        <taxon>Bacillati</taxon>
        <taxon>Bacillota</taxon>
        <taxon>Bacilli</taxon>
        <taxon>Bacillales</taxon>
        <taxon>Bacillaceae</taxon>
        <taxon>Alkalicoccobacillus</taxon>
    </lineage>
</organism>
<protein>
    <submittedName>
        <fullName evidence="1">Aminoglycoside 6-adenylyltransferase</fullName>
    </submittedName>
</protein>
<dbReference type="InterPro" id="IPR043519">
    <property type="entry name" value="NT_sf"/>
</dbReference>
<dbReference type="InterPro" id="IPR007530">
    <property type="entry name" value="Aminoglycoside_adenylylTfrase"/>
</dbReference>
<name>A0ABU9VJD5_9BACI</name>
<proteinExistence type="predicted"/>
<sequence length="284" mass="33091">MRSTDEMMKLILEVANLDERIRAVGMNGSRTNPNVPKDQFQDYDIVYVVKDMDSFIQDPSWIDLFGKRIVMQTPEAIELIPPLDDGRFAYLMLFEDGNRIDLTLVPKSMADSWNGGDALAIVLLDKDQQLPILPPSTDQAYWVQPPTQKLFDDCCNECWWVATYVAKGLWRGEMTYAYDHLSIVREMLIQMMNWKIGIQTQFSLSTGKNGKYLKRFLSKEEWKRFSETYPRLEDHEIWTSLFVLLEEFATYADEVASTFHYTQHVVETNKVLSYLEAVQRDCYA</sequence>
<dbReference type="Pfam" id="PF04439">
    <property type="entry name" value="Adenyl_transf"/>
    <property type="match status" value="1"/>
</dbReference>
<dbReference type="EMBL" id="JBCITK010000001">
    <property type="protein sequence ID" value="MEN0644020.1"/>
    <property type="molecule type" value="Genomic_DNA"/>
</dbReference>
<keyword evidence="2" id="KW-1185">Reference proteome</keyword>